<keyword evidence="2" id="KW-0808">Transferase</keyword>
<gene>
    <name evidence="2" type="ORF">BBK14_08155</name>
</gene>
<reference evidence="3" key="1">
    <citation type="submission" date="2016-07" db="EMBL/GenBank/DDBJ databases">
        <title>Frankia sp. NRRL B-16219 Genome sequencing.</title>
        <authorList>
            <person name="Ghodhbane-Gtari F."/>
            <person name="Swanson E."/>
            <person name="Gueddou A."/>
            <person name="Louati M."/>
            <person name="Nouioui I."/>
            <person name="Hezbri K."/>
            <person name="Abebe-Akele F."/>
            <person name="Simpson S."/>
            <person name="Morris K."/>
            <person name="Thomas K."/>
            <person name="Gtari M."/>
            <person name="Tisa L.S."/>
        </authorList>
    </citation>
    <scope>NUCLEOTIDE SEQUENCE [LARGE SCALE GENOMIC DNA]</scope>
    <source>
        <strain evidence="3">NRRL B-16219</strain>
    </source>
</reference>
<dbReference type="EMBL" id="MAXA01000268">
    <property type="protein sequence ID" value="OHV20210.1"/>
    <property type="molecule type" value="Genomic_DNA"/>
</dbReference>
<organism evidence="2 3">
    <name type="scientific">Parafrankia soli</name>
    <dbReference type="NCBI Taxonomy" id="2599596"/>
    <lineage>
        <taxon>Bacteria</taxon>
        <taxon>Bacillati</taxon>
        <taxon>Actinomycetota</taxon>
        <taxon>Actinomycetes</taxon>
        <taxon>Frankiales</taxon>
        <taxon>Frankiaceae</taxon>
        <taxon>Parafrankia</taxon>
    </lineage>
</organism>
<evidence type="ECO:0000313" key="2">
    <source>
        <dbReference type="EMBL" id="OHV20210.1"/>
    </source>
</evidence>
<dbReference type="GO" id="GO:0016747">
    <property type="term" value="F:acyltransferase activity, transferring groups other than amino-acyl groups"/>
    <property type="evidence" value="ECO:0007669"/>
    <property type="project" value="InterPro"/>
</dbReference>
<dbReference type="InterPro" id="IPR016181">
    <property type="entry name" value="Acyl_CoA_acyltransferase"/>
</dbReference>
<dbReference type="AlphaFoldDB" id="A0A1S1PEX3"/>
<proteinExistence type="predicted"/>
<dbReference type="SUPFAM" id="SSF55729">
    <property type="entry name" value="Acyl-CoA N-acyltransferases (Nat)"/>
    <property type="match status" value="1"/>
</dbReference>
<dbReference type="PROSITE" id="PS51186">
    <property type="entry name" value="GNAT"/>
    <property type="match status" value="1"/>
</dbReference>
<dbReference type="Pfam" id="PF13302">
    <property type="entry name" value="Acetyltransf_3"/>
    <property type="match status" value="1"/>
</dbReference>
<dbReference type="Proteomes" id="UP000179769">
    <property type="component" value="Unassembled WGS sequence"/>
</dbReference>
<evidence type="ECO:0000313" key="3">
    <source>
        <dbReference type="Proteomes" id="UP000179769"/>
    </source>
</evidence>
<dbReference type="PANTHER" id="PTHR43792">
    <property type="entry name" value="GNAT FAMILY, PUTATIVE (AFU_ORTHOLOGUE AFUA_3G00765)-RELATED-RELATED"/>
    <property type="match status" value="1"/>
</dbReference>
<sequence length="183" mass="19216">MLNGPRLCLRPLTVEALGALLGGDRAGAQRATGAVFPDPLAAPPLEEGALTRTRDRLAASPAELGWWAWLAVDRATGAAVGSPALSGPPDADGTVELGYATYPEFAGRGYAVEGGRLLLDWAFEDPRVRRVLAVVPPAHDASVSVARRLGLSVIGRAHDEEAGELLLLERARADQPTGPSVRR</sequence>
<comment type="caution">
    <text evidence="2">The sequence shown here is derived from an EMBL/GenBank/DDBJ whole genome shotgun (WGS) entry which is preliminary data.</text>
</comment>
<evidence type="ECO:0000259" key="1">
    <source>
        <dbReference type="PROSITE" id="PS51186"/>
    </source>
</evidence>
<protein>
    <submittedName>
        <fullName evidence="2">Acetyltransferase</fullName>
    </submittedName>
</protein>
<name>A0A1S1PEX3_9ACTN</name>
<feature type="domain" description="N-acetyltransferase" evidence="1">
    <location>
        <begin position="7"/>
        <end position="172"/>
    </location>
</feature>
<dbReference type="InterPro" id="IPR051531">
    <property type="entry name" value="N-acetyltransferase"/>
</dbReference>
<keyword evidence="3" id="KW-1185">Reference proteome</keyword>
<dbReference type="OrthoDB" id="4543915at2"/>
<dbReference type="Gene3D" id="3.40.630.30">
    <property type="match status" value="1"/>
</dbReference>
<accession>A0A1S1PEX3</accession>
<dbReference type="PANTHER" id="PTHR43792:SF1">
    <property type="entry name" value="N-ACETYLTRANSFERASE DOMAIN-CONTAINING PROTEIN"/>
    <property type="match status" value="1"/>
</dbReference>
<dbReference type="InterPro" id="IPR000182">
    <property type="entry name" value="GNAT_dom"/>
</dbReference>